<protein>
    <submittedName>
        <fullName evidence="1">Uncharacterized protein</fullName>
    </submittedName>
</protein>
<organism evidence="1 2">
    <name type="scientific">Characodon lateralis</name>
    <dbReference type="NCBI Taxonomy" id="208331"/>
    <lineage>
        <taxon>Eukaryota</taxon>
        <taxon>Metazoa</taxon>
        <taxon>Chordata</taxon>
        <taxon>Craniata</taxon>
        <taxon>Vertebrata</taxon>
        <taxon>Euteleostomi</taxon>
        <taxon>Actinopterygii</taxon>
        <taxon>Neopterygii</taxon>
        <taxon>Teleostei</taxon>
        <taxon>Neoteleostei</taxon>
        <taxon>Acanthomorphata</taxon>
        <taxon>Ovalentaria</taxon>
        <taxon>Atherinomorphae</taxon>
        <taxon>Cyprinodontiformes</taxon>
        <taxon>Goodeidae</taxon>
        <taxon>Characodon</taxon>
    </lineage>
</organism>
<proteinExistence type="predicted"/>
<keyword evidence="2" id="KW-1185">Reference proteome</keyword>
<gene>
    <name evidence="1" type="ORF">CHARACLAT_022218</name>
</gene>
<evidence type="ECO:0000313" key="1">
    <source>
        <dbReference type="EMBL" id="MED6288013.1"/>
    </source>
</evidence>
<sequence>MQFRDKYLHFEDMPYGLMKLKWFSHNDHHYIYPSFKPGYLWSQEGWWLPAVVNLLEAGYTLDRYIPATIILFEVKTRKLASQRKLAQQSENIEATSQLTQHAC</sequence>
<comment type="caution">
    <text evidence="1">The sequence shown here is derived from an EMBL/GenBank/DDBJ whole genome shotgun (WGS) entry which is preliminary data.</text>
</comment>
<reference evidence="1 2" key="1">
    <citation type="submission" date="2021-06" db="EMBL/GenBank/DDBJ databases">
        <authorList>
            <person name="Palmer J.M."/>
        </authorList>
    </citation>
    <scope>NUCLEOTIDE SEQUENCE [LARGE SCALE GENOMIC DNA]</scope>
    <source>
        <strain evidence="1 2">CL_MEX2019</strain>
        <tissue evidence="1">Muscle</tissue>
    </source>
</reference>
<accession>A0ABU7EP12</accession>
<dbReference type="EMBL" id="JAHUTJ010059620">
    <property type="protein sequence ID" value="MED6288013.1"/>
    <property type="molecule type" value="Genomic_DNA"/>
</dbReference>
<dbReference type="Proteomes" id="UP001352852">
    <property type="component" value="Unassembled WGS sequence"/>
</dbReference>
<name>A0ABU7EP12_9TELE</name>
<evidence type="ECO:0000313" key="2">
    <source>
        <dbReference type="Proteomes" id="UP001352852"/>
    </source>
</evidence>